<dbReference type="SUPFAM" id="SSF48371">
    <property type="entry name" value="ARM repeat"/>
    <property type="match status" value="1"/>
</dbReference>
<evidence type="ECO:0000256" key="3">
    <source>
        <dbReference type="ARBA" id="ARBA00023212"/>
    </source>
</evidence>
<protein>
    <submittedName>
        <fullName evidence="6">TOG domain-containing protein</fullName>
    </submittedName>
</protein>
<evidence type="ECO:0000256" key="2">
    <source>
        <dbReference type="ARBA" id="ARBA00022490"/>
    </source>
</evidence>
<sequence length="407" mass="44124">MEGQVEGFISTDAQVESDNWSLRLAAYDAWIAEVERSLVNEECLQWRLCKLPVLISQESNVLVLKRALDFLLVGVAKAAVSAPLGESIAKSVVTKIGLKPLYEKIEAVMERFVECGRSDVAIDCLLSGSQNKAPHIASACFEIIASLTKILSVRKLDTVKLLNFAVSGLENRSVVVRKAAKVLLIEIGKRTGPSLLSTLQGVKPIVMNEVLSELASDVNKPDCQQPANALKEGVPSAPSESITVQSAEPVDVLKLLPPSFYDDVKSNSWSVRMNAMEKFLNLLEANPLLDPKASYGCIISELAALLSKERNTGVVNVVAKCMAILARSLKKRLPLLSKILLPALCLRMKDKKSALMPSLSEALDAVMETTSMEASCSLIVEALNSKYVGVKAQTALMLSRRSGKVVF</sequence>
<keyword evidence="3" id="KW-0206">Cytoskeleton</keyword>
<dbReference type="InterPro" id="IPR011989">
    <property type="entry name" value="ARM-like"/>
</dbReference>
<dbReference type="Proteomes" id="UP000046395">
    <property type="component" value="Unassembled WGS sequence"/>
</dbReference>
<dbReference type="PANTHER" id="PTHR12609">
    <property type="entry name" value="MICROTUBULE ASSOCIATED PROTEIN XMAP215"/>
    <property type="match status" value="1"/>
</dbReference>
<comment type="subcellular location">
    <subcellularLocation>
        <location evidence="1">Cytoplasm</location>
        <location evidence="1">Cytoskeleton</location>
    </subcellularLocation>
</comment>
<feature type="domain" description="TOG" evidence="4">
    <location>
        <begin position="2"/>
        <end position="227"/>
    </location>
</feature>
<dbReference type="InterPro" id="IPR045110">
    <property type="entry name" value="XMAP215"/>
</dbReference>
<dbReference type="GO" id="GO:0007051">
    <property type="term" value="P:spindle organization"/>
    <property type="evidence" value="ECO:0007669"/>
    <property type="project" value="InterPro"/>
</dbReference>
<dbReference type="GO" id="GO:0030951">
    <property type="term" value="P:establishment or maintenance of microtubule cytoskeleton polarity"/>
    <property type="evidence" value="ECO:0007669"/>
    <property type="project" value="InterPro"/>
</dbReference>
<dbReference type="GO" id="GO:0005856">
    <property type="term" value="C:cytoskeleton"/>
    <property type="evidence" value="ECO:0007669"/>
    <property type="project" value="UniProtKB-SubCell"/>
</dbReference>
<dbReference type="GO" id="GO:0046785">
    <property type="term" value="P:microtubule polymerization"/>
    <property type="evidence" value="ECO:0007669"/>
    <property type="project" value="InterPro"/>
</dbReference>
<dbReference type="InterPro" id="IPR016024">
    <property type="entry name" value="ARM-type_fold"/>
</dbReference>
<accession>A0A5S6Q3I0</accession>
<dbReference type="Gene3D" id="1.25.10.10">
    <property type="entry name" value="Leucine-rich Repeat Variant"/>
    <property type="match status" value="2"/>
</dbReference>
<dbReference type="WBParaSite" id="TMUE_0000001786.1">
    <property type="protein sequence ID" value="TMUE_0000001786.1"/>
    <property type="gene ID" value="WBGene00288267"/>
</dbReference>
<dbReference type="GO" id="GO:0061863">
    <property type="term" value="F:microtubule plus end polymerase"/>
    <property type="evidence" value="ECO:0007669"/>
    <property type="project" value="InterPro"/>
</dbReference>
<evidence type="ECO:0000259" key="4">
    <source>
        <dbReference type="SMART" id="SM01349"/>
    </source>
</evidence>
<dbReference type="STRING" id="70415.A0A5S6Q3I0"/>
<dbReference type="GO" id="GO:0051010">
    <property type="term" value="F:microtubule plus-end binding"/>
    <property type="evidence" value="ECO:0007669"/>
    <property type="project" value="InterPro"/>
</dbReference>
<dbReference type="Pfam" id="PF21041">
    <property type="entry name" value="XMAP215_CLASP_TOG"/>
    <property type="match status" value="1"/>
</dbReference>
<reference evidence="6" key="1">
    <citation type="submission" date="2019-12" db="UniProtKB">
        <authorList>
            <consortium name="WormBaseParasite"/>
        </authorList>
    </citation>
    <scope>IDENTIFICATION</scope>
</reference>
<evidence type="ECO:0000313" key="5">
    <source>
        <dbReference type="Proteomes" id="UP000046395"/>
    </source>
</evidence>
<dbReference type="SMART" id="SM01349">
    <property type="entry name" value="TOG"/>
    <property type="match status" value="1"/>
</dbReference>
<dbReference type="InterPro" id="IPR048491">
    <property type="entry name" value="XMAP215_CLASP_TOG"/>
</dbReference>
<keyword evidence="5" id="KW-1185">Reference proteome</keyword>
<name>A0A5S6Q3I0_TRIMR</name>
<dbReference type="AlphaFoldDB" id="A0A5S6Q3I0"/>
<keyword evidence="2" id="KW-0963">Cytoplasm</keyword>
<evidence type="ECO:0000256" key="1">
    <source>
        <dbReference type="ARBA" id="ARBA00004245"/>
    </source>
</evidence>
<organism evidence="5 6">
    <name type="scientific">Trichuris muris</name>
    <name type="common">Mouse whipworm</name>
    <dbReference type="NCBI Taxonomy" id="70415"/>
    <lineage>
        <taxon>Eukaryota</taxon>
        <taxon>Metazoa</taxon>
        <taxon>Ecdysozoa</taxon>
        <taxon>Nematoda</taxon>
        <taxon>Enoplea</taxon>
        <taxon>Dorylaimia</taxon>
        <taxon>Trichinellida</taxon>
        <taxon>Trichuridae</taxon>
        <taxon>Trichuris</taxon>
    </lineage>
</organism>
<dbReference type="InterPro" id="IPR034085">
    <property type="entry name" value="TOG"/>
</dbReference>
<proteinExistence type="predicted"/>
<evidence type="ECO:0000313" key="6">
    <source>
        <dbReference type="WBParaSite" id="TMUE_0000001786.1"/>
    </source>
</evidence>